<name>A0A1H3Q6F2_9BACI</name>
<reference evidence="2" key="1">
    <citation type="submission" date="2016-10" db="EMBL/GenBank/DDBJ databases">
        <authorList>
            <person name="Varghese N."/>
            <person name="Submissions S."/>
        </authorList>
    </citation>
    <scope>NUCLEOTIDE SEQUENCE [LARGE SCALE GENOMIC DNA]</scope>
    <source>
        <strain evidence="2">SP</strain>
    </source>
</reference>
<dbReference type="Proteomes" id="UP000198935">
    <property type="component" value="Unassembled WGS sequence"/>
</dbReference>
<gene>
    <name evidence="1" type="ORF">SAMN05421736_10630</name>
</gene>
<evidence type="ECO:0000313" key="2">
    <source>
        <dbReference type="Proteomes" id="UP000198935"/>
    </source>
</evidence>
<evidence type="ECO:0000313" key="1">
    <source>
        <dbReference type="EMBL" id="SDZ08823.1"/>
    </source>
</evidence>
<organism evidence="1 2">
    <name type="scientific">Evansella caseinilytica</name>
    <dbReference type="NCBI Taxonomy" id="1503961"/>
    <lineage>
        <taxon>Bacteria</taxon>
        <taxon>Bacillati</taxon>
        <taxon>Bacillota</taxon>
        <taxon>Bacilli</taxon>
        <taxon>Bacillales</taxon>
        <taxon>Bacillaceae</taxon>
        <taxon>Evansella</taxon>
    </lineage>
</organism>
<proteinExistence type="predicted"/>
<dbReference type="AlphaFoldDB" id="A0A1H3Q6F2"/>
<accession>A0A1H3Q6F2</accession>
<sequence>MTGMMDPARSGSITLSNALDLSLVFDYGSLDYTITVQIERLRASSALGWAAIPAASLNCLACRKLPFTPLRFRCGAPYTI</sequence>
<keyword evidence="2" id="KW-1185">Reference proteome</keyword>
<protein>
    <submittedName>
        <fullName evidence="1">Uncharacterized protein</fullName>
    </submittedName>
</protein>
<dbReference type="EMBL" id="FNPI01000006">
    <property type="protein sequence ID" value="SDZ08823.1"/>
    <property type="molecule type" value="Genomic_DNA"/>
</dbReference>